<dbReference type="GO" id="GO:0015979">
    <property type="term" value="P:photosynthesis"/>
    <property type="evidence" value="ECO:0007669"/>
    <property type="project" value="InterPro"/>
</dbReference>
<evidence type="ECO:0000313" key="9">
    <source>
        <dbReference type="EMBL" id="OKH18665.1"/>
    </source>
</evidence>
<keyword evidence="2" id="KW-0042">Antenna complex</keyword>
<keyword evidence="4" id="KW-0793">Thylakoid</keyword>
<comment type="similarity">
    <text evidence="6">Belongs to the phycobilisome linker protein family.</text>
</comment>
<dbReference type="Gene3D" id="1.10.3130.20">
    <property type="entry name" value="Phycobilisome linker domain"/>
    <property type="match status" value="1"/>
</dbReference>
<dbReference type="PROSITE" id="PS51445">
    <property type="entry name" value="PBS_LINKER"/>
    <property type="match status" value="1"/>
</dbReference>
<reference evidence="9 10" key="1">
    <citation type="submission" date="2016-11" db="EMBL/GenBank/DDBJ databases">
        <title>Draft Genome Sequences of Nine Cyanobacterial Strains from Diverse Habitats.</title>
        <authorList>
            <person name="Zhu T."/>
            <person name="Hou S."/>
            <person name="Lu X."/>
            <person name="Hess W.R."/>
        </authorList>
    </citation>
    <scope>NUCLEOTIDE SEQUENCE [LARGE SCALE GENOMIC DNA]</scope>
    <source>
        <strain evidence="9 10">NIES-593</strain>
    </source>
</reference>
<protein>
    <submittedName>
        <fullName evidence="9">Phycobilisome rod-core linker polypeptide CpcG</fullName>
    </submittedName>
</protein>
<evidence type="ECO:0000256" key="6">
    <source>
        <dbReference type="PROSITE-ProRule" id="PRU00775"/>
    </source>
</evidence>
<dbReference type="InterPro" id="IPR001297">
    <property type="entry name" value="PBS_linker_dom"/>
</dbReference>
<accession>A0A1U7H7S1</accession>
<comment type="subcellular location">
    <subcellularLocation>
        <location evidence="1">Endomembrane system</location>
    </subcellularLocation>
</comment>
<keyword evidence="5 7" id="KW-0472">Membrane</keyword>
<dbReference type="GO" id="GO:0012505">
    <property type="term" value="C:endomembrane system"/>
    <property type="evidence" value="ECO:0007669"/>
    <property type="project" value="UniProtKB-SubCell"/>
</dbReference>
<dbReference type="AlphaFoldDB" id="A0A1U7H7S1"/>
<dbReference type="EMBL" id="MRCB01000048">
    <property type="protein sequence ID" value="OKH18665.1"/>
    <property type="molecule type" value="Genomic_DNA"/>
</dbReference>
<keyword evidence="10" id="KW-1185">Reference proteome</keyword>
<evidence type="ECO:0000256" key="3">
    <source>
        <dbReference type="ARBA" id="ARBA00022738"/>
    </source>
</evidence>
<dbReference type="OrthoDB" id="448032at2"/>
<dbReference type="STRING" id="1921803.NIES593_21905"/>
<evidence type="ECO:0000256" key="2">
    <source>
        <dbReference type="ARBA" id="ARBA00022549"/>
    </source>
</evidence>
<dbReference type="RefSeq" id="WP_073601615.1">
    <property type="nucleotide sequence ID" value="NZ_MRCB01000048.1"/>
</dbReference>
<feature type="transmembrane region" description="Helical" evidence="7">
    <location>
        <begin position="223"/>
        <end position="247"/>
    </location>
</feature>
<name>A0A1U7H7S1_9CYAN</name>
<dbReference type="GO" id="GO:0030089">
    <property type="term" value="C:phycobilisome"/>
    <property type="evidence" value="ECO:0007669"/>
    <property type="project" value="UniProtKB-UniRule"/>
</dbReference>
<evidence type="ECO:0000256" key="1">
    <source>
        <dbReference type="ARBA" id="ARBA00004308"/>
    </source>
</evidence>
<evidence type="ECO:0000259" key="8">
    <source>
        <dbReference type="PROSITE" id="PS51445"/>
    </source>
</evidence>
<keyword evidence="7" id="KW-1133">Transmembrane helix</keyword>
<dbReference type="PANTHER" id="PTHR34011">
    <property type="entry name" value="PHYCOBILISOME 32.1 KDA LINKER POLYPEPTIDE, PHYCOCYANIN-ASSOCIATED, ROD 2-RELATED"/>
    <property type="match status" value="1"/>
</dbReference>
<keyword evidence="7" id="KW-0812">Transmembrane</keyword>
<evidence type="ECO:0000313" key="10">
    <source>
        <dbReference type="Proteomes" id="UP000186868"/>
    </source>
</evidence>
<evidence type="ECO:0000256" key="7">
    <source>
        <dbReference type="SAM" id="Phobius"/>
    </source>
</evidence>
<evidence type="ECO:0000256" key="4">
    <source>
        <dbReference type="ARBA" id="ARBA00023078"/>
    </source>
</evidence>
<dbReference type="Pfam" id="PF00427">
    <property type="entry name" value="PBS_linker_poly"/>
    <property type="match status" value="1"/>
</dbReference>
<dbReference type="Proteomes" id="UP000186868">
    <property type="component" value="Unassembled WGS sequence"/>
</dbReference>
<sequence length="249" mass="28812">MSIPLLNYPPSTSNQRVEGFEVPGDEQPAIYNTEILLSGGEIDELIRAAYRQIFNEQQLLASNRQKTLESQLKFGQITVRDFIRGLVLSDTFRRRNYEPNNNYRFVQMCIQRLLGRDVYSDREKLAWSIVLATKGLKGFIDELLDSEEYLTNFGYDTVPYQRRRILPQHNQGDLPFARMPRYGEDHRKQLETLGYFQAKPIREYRWEWQKPPYPKAARMLGKAIAIFGATFVGLVAIASALAAWGLINL</sequence>
<proteinExistence type="inferred from homology"/>
<gene>
    <name evidence="9" type="ORF">NIES593_21905</name>
</gene>
<comment type="caution">
    <text evidence="9">The sequence shown here is derived from an EMBL/GenBank/DDBJ whole genome shotgun (WGS) entry which is preliminary data.</text>
</comment>
<dbReference type="InterPro" id="IPR038255">
    <property type="entry name" value="PBS_linker_sf"/>
</dbReference>
<feature type="domain" description="PBS-linker" evidence="8">
    <location>
        <begin position="11"/>
        <end position="194"/>
    </location>
</feature>
<keyword evidence="3 6" id="KW-0605">Phycobilisome</keyword>
<organism evidence="9 10">
    <name type="scientific">Hydrococcus rivularis NIES-593</name>
    <dbReference type="NCBI Taxonomy" id="1921803"/>
    <lineage>
        <taxon>Bacteria</taxon>
        <taxon>Bacillati</taxon>
        <taxon>Cyanobacteriota</taxon>
        <taxon>Cyanophyceae</taxon>
        <taxon>Pleurocapsales</taxon>
        <taxon>Hydrococcaceae</taxon>
        <taxon>Hydrococcus</taxon>
    </lineage>
</organism>
<evidence type="ECO:0000256" key="5">
    <source>
        <dbReference type="ARBA" id="ARBA00023136"/>
    </source>
</evidence>